<feature type="transmembrane region" description="Helical" evidence="1">
    <location>
        <begin position="23"/>
        <end position="43"/>
    </location>
</feature>
<proteinExistence type="predicted"/>
<sequence length="78" mass="8768">MKIAKIILSIITMLFATLGLVKMLSFDIAIPIMLVSLATLLLLRSVEYKNNRDKGGFIITCLTAVFVYVVVIYNVFIR</sequence>
<evidence type="ECO:0000313" key="3">
    <source>
        <dbReference type="Proteomes" id="UP000255523"/>
    </source>
</evidence>
<keyword evidence="1" id="KW-1133">Transmembrane helix</keyword>
<dbReference type="AlphaFoldDB" id="A0A380LKN0"/>
<organism evidence="2 3">
    <name type="scientific">Faecalicoccus pleomorphus</name>
    <dbReference type="NCBI Taxonomy" id="1323"/>
    <lineage>
        <taxon>Bacteria</taxon>
        <taxon>Bacillati</taxon>
        <taxon>Bacillota</taxon>
        <taxon>Erysipelotrichia</taxon>
        <taxon>Erysipelotrichales</taxon>
        <taxon>Erysipelotrichaceae</taxon>
        <taxon>Faecalicoccus</taxon>
    </lineage>
</organism>
<dbReference type="RefSeq" id="WP_022789160.1">
    <property type="nucleotide sequence ID" value="NZ_UHFX01000003.1"/>
</dbReference>
<gene>
    <name evidence="2" type="ORF">NCTC11087_00659</name>
</gene>
<evidence type="ECO:0000256" key="1">
    <source>
        <dbReference type="SAM" id="Phobius"/>
    </source>
</evidence>
<accession>A0A380LKN0</accession>
<feature type="transmembrane region" description="Helical" evidence="1">
    <location>
        <begin position="55"/>
        <end position="76"/>
    </location>
</feature>
<keyword evidence="1" id="KW-0812">Transmembrane</keyword>
<name>A0A380LKN0_9FIRM</name>
<dbReference type="GeneID" id="77461639"/>
<dbReference type="Proteomes" id="UP000255523">
    <property type="component" value="Unassembled WGS sequence"/>
</dbReference>
<dbReference type="EMBL" id="UHFX01000003">
    <property type="protein sequence ID" value="SUO03787.1"/>
    <property type="molecule type" value="Genomic_DNA"/>
</dbReference>
<protein>
    <recommendedName>
        <fullName evidence="4">DUF3953 domain-containing protein</fullName>
    </recommendedName>
</protein>
<evidence type="ECO:0008006" key="4">
    <source>
        <dbReference type="Google" id="ProtNLM"/>
    </source>
</evidence>
<evidence type="ECO:0000313" key="2">
    <source>
        <dbReference type="EMBL" id="SUO03787.1"/>
    </source>
</evidence>
<keyword evidence="3" id="KW-1185">Reference proteome</keyword>
<reference evidence="2 3" key="1">
    <citation type="submission" date="2018-06" db="EMBL/GenBank/DDBJ databases">
        <authorList>
            <consortium name="Pathogen Informatics"/>
            <person name="Doyle S."/>
        </authorList>
    </citation>
    <scope>NUCLEOTIDE SEQUENCE [LARGE SCALE GENOMIC DNA]</scope>
    <source>
        <strain evidence="2 3">NCTC11087</strain>
    </source>
</reference>
<dbReference type="OrthoDB" id="1655583at2"/>
<keyword evidence="1" id="KW-0472">Membrane</keyword>